<evidence type="ECO:0000313" key="2">
    <source>
        <dbReference type="EMBL" id="KAF8789716.1"/>
    </source>
</evidence>
<dbReference type="SUPFAM" id="SSF56219">
    <property type="entry name" value="DNase I-like"/>
    <property type="match status" value="1"/>
</dbReference>
<dbReference type="AlphaFoldDB" id="A0A8T0FF80"/>
<keyword evidence="2" id="KW-0808">Transferase</keyword>
<accession>A0A8T0FF80</accession>
<dbReference type="PANTHER" id="PTHR36688:SF2">
    <property type="entry name" value="ENDONUCLEASE_EXONUCLEASE_PHOSPHATASE DOMAIN-CONTAINING PROTEIN"/>
    <property type="match status" value="1"/>
</dbReference>
<dbReference type="GO" id="GO:0003964">
    <property type="term" value="F:RNA-directed DNA polymerase activity"/>
    <property type="evidence" value="ECO:0007669"/>
    <property type="project" value="UniProtKB-KW"/>
</dbReference>
<dbReference type="PROSITE" id="PS50878">
    <property type="entry name" value="RT_POL"/>
    <property type="match status" value="1"/>
</dbReference>
<keyword evidence="2" id="KW-0695">RNA-directed DNA polymerase</keyword>
<dbReference type="InterPro" id="IPR036691">
    <property type="entry name" value="Endo/exonu/phosph_ase_sf"/>
</dbReference>
<dbReference type="Pfam" id="PF14529">
    <property type="entry name" value="Exo_endo_phos_2"/>
    <property type="match status" value="1"/>
</dbReference>
<proteinExistence type="predicted"/>
<dbReference type="EMBL" id="JABXBU010000012">
    <property type="protein sequence ID" value="KAF8789716.1"/>
    <property type="molecule type" value="Genomic_DNA"/>
</dbReference>
<dbReference type="Gene3D" id="3.60.10.10">
    <property type="entry name" value="Endonuclease/exonuclease/phosphatase"/>
    <property type="match status" value="1"/>
</dbReference>
<reference evidence="2" key="1">
    <citation type="journal article" date="2020" name="bioRxiv">
        <title>Chromosome-level reference genome of the European wasp spider Argiope bruennichi: a resource for studies on range expansion and evolutionary adaptation.</title>
        <authorList>
            <person name="Sheffer M.M."/>
            <person name="Hoppe A."/>
            <person name="Krehenwinkel H."/>
            <person name="Uhl G."/>
            <person name="Kuss A.W."/>
            <person name="Jensen L."/>
            <person name="Jensen C."/>
            <person name="Gillespie R.G."/>
            <person name="Hoff K.J."/>
            <person name="Prost S."/>
        </authorList>
    </citation>
    <scope>NUCLEOTIDE SEQUENCE</scope>
</reference>
<gene>
    <name evidence="2" type="ORF">HNY73_007635</name>
</gene>
<name>A0A8T0FF80_ARGBR</name>
<protein>
    <submittedName>
        <fullName evidence="2">Putative RNA-directed DNA polymerase like protein</fullName>
    </submittedName>
</protein>
<dbReference type="PANTHER" id="PTHR36688">
    <property type="entry name" value="ENDO/EXONUCLEASE/PHOSPHATASE DOMAIN-CONTAINING PROTEIN"/>
    <property type="match status" value="1"/>
</dbReference>
<organism evidence="2 3">
    <name type="scientific">Argiope bruennichi</name>
    <name type="common">Wasp spider</name>
    <name type="synonym">Aranea bruennichi</name>
    <dbReference type="NCBI Taxonomy" id="94029"/>
    <lineage>
        <taxon>Eukaryota</taxon>
        <taxon>Metazoa</taxon>
        <taxon>Ecdysozoa</taxon>
        <taxon>Arthropoda</taxon>
        <taxon>Chelicerata</taxon>
        <taxon>Arachnida</taxon>
        <taxon>Araneae</taxon>
        <taxon>Araneomorphae</taxon>
        <taxon>Entelegynae</taxon>
        <taxon>Araneoidea</taxon>
        <taxon>Araneidae</taxon>
        <taxon>Argiope</taxon>
    </lineage>
</organism>
<sequence length="545" mass="61126">MSLPSKKFIFVLPTTSKFQTTPADRLTHKSGGTAILIKNSLPHHPTPISSTSFENTSISIDLPNGFHITLASIYRPPHGKINTSELHRILNQISKSIVVGEFNAKHPSWSTGRSNSNGAVIHNFIASNNLIIIAPQEPTHFPINAPSSSTLDFGIMCNIASGTSLNELSSDHNPVLFEIDININLSALPKTIKTKNWSVFSTIIQNSIPGNPLIETTQDIDDAITKFTASIVTALNQASKAKIIKGPPRKLPPEIVDKIKLKNRWHKFWQMTFYPPYKLLFTKLQNEIREDINEYDNNSWKELLESLNPEDNSLFDFNRKLTKKFFALPPILYSDGLKYTPLGKANAFLHSLENSFQVNPEPYCNDQIRGVKIAVNDYFKAPPPPSNPKLTSPKEIIDIIKKLNVKKATGPDGIPNKAIKMLTINAITHLTKIFNRCLQLNHFPTVWKIAHVLMFPKPNQNPKLPGSYRPISLLSNIGKIFEKLLLARLTEFCNDNSIIPDDQFGFRKNHSCVHQLLRVTNTICEGFNAKLITGGVFLDVRKSFD</sequence>
<feature type="domain" description="Reverse transcriptase" evidence="1">
    <location>
        <begin position="436"/>
        <end position="545"/>
    </location>
</feature>
<dbReference type="Proteomes" id="UP000807504">
    <property type="component" value="Unassembled WGS sequence"/>
</dbReference>
<dbReference type="InterPro" id="IPR043502">
    <property type="entry name" value="DNA/RNA_pol_sf"/>
</dbReference>
<dbReference type="InterPro" id="IPR052560">
    <property type="entry name" value="RdDP_mobile_element"/>
</dbReference>
<dbReference type="Pfam" id="PF00078">
    <property type="entry name" value="RVT_1"/>
    <property type="match status" value="1"/>
</dbReference>
<dbReference type="SUPFAM" id="SSF56672">
    <property type="entry name" value="DNA/RNA polymerases"/>
    <property type="match status" value="1"/>
</dbReference>
<comment type="caution">
    <text evidence="2">The sequence shown here is derived from an EMBL/GenBank/DDBJ whole genome shotgun (WGS) entry which is preliminary data.</text>
</comment>
<keyword evidence="2" id="KW-0548">Nucleotidyltransferase</keyword>
<dbReference type="InterPro" id="IPR000477">
    <property type="entry name" value="RT_dom"/>
</dbReference>
<reference evidence="2" key="2">
    <citation type="submission" date="2020-06" db="EMBL/GenBank/DDBJ databases">
        <authorList>
            <person name="Sheffer M."/>
        </authorList>
    </citation>
    <scope>NUCLEOTIDE SEQUENCE</scope>
</reference>
<evidence type="ECO:0000313" key="3">
    <source>
        <dbReference type="Proteomes" id="UP000807504"/>
    </source>
</evidence>
<evidence type="ECO:0000259" key="1">
    <source>
        <dbReference type="PROSITE" id="PS50878"/>
    </source>
</evidence>
<dbReference type="InterPro" id="IPR005135">
    <property type="entry name" value="Endo/exonuclease/phosphatase"/>
</dbReference>
<keyword evidence="3" id="KW-1185">Reference proteome</keyword>